<name>A0AAW2FEY4_9HYME</name>
<organism evidence="1 2">
    <name type="scientific">Cardiocondyla obscurior</name>
    <dbReference type="NCBI Taxonomy" id="286306"/>
    <lineage>
        <taxon>Eukaryota</taxon>
        <taxon>Metazoa</taxon>
        <taxon>Ecdysozoa</taxon>
        <taxon>Arthropoda</taxon>
        <taxon>Hexapoda</taxon>
        <taxon>Insecta</taxon>
        <taxon>Pterygota</taxon>
        <taxon>Neoptera</taxon>
        <taxon>Endopterygota</taxon>
        <taxon>Hymenoptera</taxon>
        <taxon>Apocrita</taxon>
        <taxon>Aculeata</taxon>
        <taxon>Formicoidea</taxon>
        <taxon>Formicidae</taxon>
        <taxon>Myrmicinae</taxon>
        <taxon>Cardiocondyla</taxon>
    </lineage>
</organism>
<evidence type="ECO:0008006" key="3">
    <source>
        <dbReference type="Google" id="ProtNLM"/>
    </source>
</evidence>
<protein>
    <recommendedName>
        <fullName evidence="3">Secreted protein</fullName>
    </recommendedName>
</protein>
<dbReference type="AlphaFoldDB" id="A0AAW2FEY4"/>
<comment type="caution">
    <text evidence="1">The sequence shown here is derived from an EMBL/GenBank/DDBJ whole genome shotgun (WGS) entry which is preliminary data.</text>
</comment>
<dbReference type="Proteomes" id="UP001430953">
    <property type="component" value="Unassembled WGS sequence"/>
</dbReference>
<sequence length="103" mass="11735">MCRFTAVCRCYLIGLCRGLYCDSSRSAIAHQLSLSPARRVHVRRTLVRSFLWPSPGRPSNFLRSSAMRTTLWNNCAGRYFRLLFSPAAAVLLFLCSRGRYNKG</sequence>
<reference evidence="1 2" key="1">
    <citation type="submission" date="2023-03" db="EMBL/GenBank/DDBJ databases">
        <title>High recombination rates correlate with genetic variation in Cardiocondyla obscurior ants.</title>
        <authorList>
            <person name="Errbii M."/>
        </authorList>
    </citation>
    <scope>NUCLEOTIDE SEQUENCE [LARGE SCALE GENOMIC DNA]</scope>
    <source>
        <strain evidence="1">Alpha-2009</strain>
        <tissue evidence="1">Whole body</tissue>
    </source>
</reference>
<gene>
    <name evidence="1" type="ORF">PUN28_011653</name>
</gene>
<evidence type="ECO:0000313" key="2">
    <source>
        <dbReference type="Proteomes" id="UP001430953"/>
    </source>
</evidence>
<proteinExistence type="predicted"/>
<accession>A0AAW2FEY4</accession>
<evidence type="ECO:0000313" key="1">
    <source>
        <dbReference type="EMBL" id="KAL0114516.1"/>
    </source>
</evidence>
<keyword evidence="2" id="KW-1185">Reference proteome</keyword>
<dbReference type="EMBL" id="JADYXP020000011">
    <property type="protein sequence ID" value="KAL0114516.1"/>
    <property type="molecule type" value="Genomic_DNA"/>
</dbReference>